<reference evidence="2" key="1">
    <citation type="submission" date="2023-03" db="EMBL/GenBank/DDBJ databases">
        <title>Massive genome expansion in bonnet fungi (Mycena s.s.) driven by repeated elements and novel gene families across ecological guilds.</title>
        <authorList>
            <consortium name="Lawrence Berkeley National Laboratory"/>
            <person name="Harder C.B."/>
            <person name="Miyauchi S."/>
            <person name="Viragh M."/>
            <person name="Kuo A."/>
            <person name="Thoen E."/>
            <person name="Andreopoulos B."/>
            <person name="Lu D."/>
            <person name="Skrede I."/>
            <person name="Drula E."/>
            <person name="Henrissat B."/>
            <person name="Morin E."/>
            <person name="Kohler A."/>
            <person name="Barry K."/>
            <person name="LaButti K."/>
            <person name="Morin E."/>
            <person name="Salamov A."/>
            <person name="Lipzen A."/>
            <person name="Mereny Z."/>
            <person name="Hegedus B."/>
            <person name="Baldrian P."/>
            <person name="Stursova M."/>
            <person name="Weitz H."/>
            <person name="Taylor A."/>
            <person name="Grigoriev I.V."/>
            <person name="Nagy L.G."/>
            <person name="Martin F."/>
            <person name="Kauserud H."/>
        </authorList>
    </citation>
    <scope>NUCLEOTIDE SEQUENCE</scope>
    <source>
        <strain evidence="2">CBHHK002</strain>
    </source>
</reference>
<dbReference type="Proteomes" id="UP001218218">
    <property type="component" value="Unassembled WGS sequence"/>
</dbReference>
<evidence type="ECO:0000313" key="2">
    <source>
        <dbReference type="EMBL" id="KAJ7343252.1"/>
    </source>
</evidence>
<gene>
    <name evidence="2" type="ORF">DFH08DRAFT_915163</name>
</gene>
<organism evidence="2 3">
    <name type="scientific">Mycena albidolilacea</name>
    <dbReference type="NCBI Taxonomy" id="1033008"/>
    <lineage>
        <taxon>Eukaryota</taxon>
        <taxon>Fungi</taxon>
        <taxon>Dikarya</taxon>
        <taxon>Basidiomycota</taxon>
        <taxon>Agaricomycotina</taxon>
        <taxon>Agaricomycetes</taxon>
        <taxon>Agaricomycetidae</taxon>
        <taxon>Agaricales</taxon>
        <taxon>Marasmiineae</taxon>
        <taxon>Mycenaceae</taxon>
        <taxon>Mycena</taxon>
    </lineage>
</organism>
<evidence type="ECO:0000259" key="1">
    <source>
        <dbReference type="Pfam" id="PF13391"/>
    </source>
</evidence>
<dbReference type="AlphaFoldDB" id="A0AAD6ZWY8"/>
<sequence length="248" mass="26825">MFHNPPEVAGRTLGYALCFAPSDSGRDCVAREVNACDGDIESLAGLAHLYIFGLIRVFKNPKGPTPTITADQTPDVMFDQQTNLHRNSLSIPGAQPPSLRKKLLYRDQYRCVLTGHIDRASLDKAEESPEQLPDLAPLVAPQAPVISGDLVEGLEVAHIISQSLTDSIGGLSETAKAKLDWASSASAILDRFSGIDVQRLLGGTNLHSAINGFMASHGAHELFDRLDLCFIPARVRALILNPHLRSDI</sequence>
<keyword evidence="3" id="KW-1185">Reference proteome</keyword>
<feature type="domain" description="HNH nuclease" evidence="1">
    <location>
        <begin position="145"/>
        <end position="230"/>
    </location>
</feature>
<comment type="caution">
    <text evidence="2">The sequence shown here is derived from an EMBL/GenBank/DDBJ whole genome shotgun (WGS) entry which is preliminary data.</text>
</comment>
<name>A0AAD6ZWY8_9AGAR</name>
<dbReference type="EMBL" id="JARIHO010000023">
    <property type="protein sequence ID" value="KAJ7343252.1"/>
    <property type="molecule type" value="Genomic_DNA"/>
</dbReference>
<evidence type="ECO:0000313" key="3">
    <source>
        <dbReference type="Proteomes" id="UP001218218"/>
    </source>
</evidence>
<accession>A0AAD6ZWY8</accession>
<dbReference type="InterPro" id="IPR003615">
    <property type="entry name" value="HNH_nuc"/>
</dbReference>
<dbReference type="Pfam" id="PF13391">
    <property type="entry name" value="HNH_2"/>
    <property type="match status" value="1"/>
</dbReference>
<proteinExistence type="predicted"/>
<protein>
    <recommendedName>
        <fullName evidence="1">HNH nuclease domain-containing protein</fullName>
    </recommendedName>
</protein>